<name>A0ACC1L3I2_9FUNG</name>
<proteinExistence type="predicted"/>
<protein>
    <submittedName>
        <fullName evidence="1">Uncharacterized protein</fullName>
    </submittedName>
</protein>
<accession>A0ACC1L3I2</accession>
<dbReference type="EMBL" id="JANBUP010002464">
    <property type="protein sequence ID" value="KAJ2800229.1"/>
    <property type="molecule type" value="Genomic_DNA"/>
</dbReference>
<organism evidence="1 2">
    <name type="scientific">Coemansia furcata</name>
    <dbReference type="NCBI Taxonomy" id="417177"/>
    <lineage>
        <taxon>Eukaryota</taxon>
        <taxon>Fungi</taxon>
        <taxon>Fungi incertae sedis</taxon>
        <taxon>Zoopagomycota</taxon>
        <taxon>Kickxellomycotina</taxon>
        <taxon>Kickxellomycetes</taxon>
        <taxon>Kickxellales</taxon>
        <taxon>Kickxellaceae</taxon>
        <taxon>Coemansia</taxon>
    </lineage>
</organism>
<gene>
    <name evidence="1" type="ORF">H4S07_005229</name>
</gene>
<dbReference type="Proteomes" id="UP001140096">
    <property type="component" value="Unassembled WGS sequence"/>
</dbReference>
<reference evidence="1" key="1">
    <citation type="submission" date="2022-07" db="EMBL/GenBank/DDBJ databases">
        <title>Phylogenomic reconstructions and comparative analyses of Kickxellomycotina fungi.</title>
        <authorList>
            <person name="Reynolds N.K."/>
            <person name="Stajich J.E."/>
            <person name="Barry K."/>
            <person name="Grigoriev I.V."/>
            <person name="Crous P."/>
            <person name="Smith M.E."/>
        </authorList>
    </citation>
    <scope>NUCLEOTIDE SEQUENCE</scope>
    <source>
        <strain evidence="1">CBS 102833</strain>
    </source>
</reference>
<comment type="caution">
    <text evidence="1">The sequence shown here is derived from an EMBL/GenBank/DDBJ whole genome shotgun (WGS) entry which is preliminary data.</text>
</comment>
<evidence type="ECO:0000313" key="1">
    <source>
        <dbReference type="EMBL" id="KAJ2800229.1"/>
    </source>
</evidence>
<sequence>MGLAPTLGGGTLSPPHTLVNSDGASMRVHTGSIRERNFNRRISAIHEDDSDVYSESRRSDSMIFNQPPQQSSV</sequence>
<feature type="non-terminal residue" evidence="1">
    <location>
        <position position="73"/>
    </location>
</feature>
<keyword evidence="2" id="KW-1185">Reference proteome</keyword>
<evidence type="ECO:0000313" key="2">
    <source>
        <dbReference type="Proteomes" id="UP001140096"/>
    </source>
</evidence>